<keyword evidence="1" id="KW-1133">Transmembrane helix</keyword>
<feature type="transmembrane region" description="Helical" evidence="1">
    <location>
        <begin position="413"/>
        <end position="435"/>
    </location>
</feature>
<feature type="transmembrane region" description="Helical" evidence="1">
    <location>
        <begin position="171"/>
        <end position="188"/>
    </location>
</feature>
<reference evidence="2 3" key="1">
    <citation type="submission" date="2018-03" db="EMBL/GenBank/DDBJ databases">
        <title>Genomic Encyclopedia of Archaeal and Bacterial Type Strains, Phase II (KMG-II): from individual species to whole genera.</title>
        <authorList>
            <person name="Goeker M."/>
        </authorList>
    </citation>
    <scope>NUCLEOTIDE SEQUENCE [LARGE SCALE GENOMIC DNA]</scope>
    <source>
        <strain evidence="2 3">DSM 28229</strain>
    </source>
</reference>
<dbReference type="PANTHER" id="PTHR38454:SF1">
    <property type="entry name" value="INTEGRAL MEMBRANE PROTEIN"/>
    <property type="match status" value="1"/>
</dbReference>
<accession>A0A315Z7C8</accession>
<dbReference type="RefSeq" id="WP_109619594.1">
    <property type="nucleotide sequence ID" value="NZ_QGDO01000004.1"/>
</dbReference>
<keyword evidence="3" id="KW-1185">Reference proteome</keyword>
<dbReference type="Pfam" id="PF09586">
    <property type="entry name" value="YfhO"/>
    <property type="match status" value="1"/>
</dbReference>
<feature type="transmembrane region" description="Helical" evidence="1">
    <location>
        <begin position="807"/>
        <end position="827"/>
    </location>
</feature>
<protein>
    <submittedName>
        <fullName evidence="2">Membrane protein YfhO</fullName>
    </submittedName>
</protein>
<feature type="transmembrane region" description="Helical" evidence="1">
    <location>
        <begin position="7"/>
        <end position="26"/>
    </location>
</feature>
<feature type="transmembrane region" description="Helical" evidence="1">
    <location>
        <begin position="447"/>
        <end position="468"/>
    </location>
</feature>
<dbReference type="EMBL" id="QGDO01000004">
    <property type="protein sequence ID" value="PWJ40821.1"/>
    <property type="molecule type" value="Genomic_DNA"/>
</dbReference>
<feature type="transmembrane region" description="Helical" evidence="1">
    <location>
        <begin position="194"/>
        <end position="213"/>
    </location>
</feature>
<dbReference type="OrthoDB" id="9772884at2"/>
<name>A0A315Z7C8_SEDFL</name>
<dbReference type="AlphaFoldDB" id="A0A315Z7C8"/>
<organism evidence="2 3">
    <name type="scientific">Sediminitomix flava</name>
    <dbReference type="NCBI Taxonomy" id="379075"/>
    <lineage>
        <taxon>Bacteria</taxon>
        <taxon>Pseudomonadati</taxon>
        <taxon>Bacteroidota</taxon>
        <taxon>Cytophagia</taxon>
        <taxon>Cytophagales</taxon>
        <taxon>Flammeovirgaceae</taxon>
        <taxon>Sediminitomix</taxon>
    </lineage>
</organism>
<keyword evidence="1" id="KW-0472">Membrane</keyword>
<sequence>MNFKKTIPYWVAIPIFFLVTIAYFNVEILDGKKLPQSDLVQFEGMSHLSQEFAKESGEVALWNVAMFGGFPEYLFSSIQNDPLQYIFLTLNGFLHTAHEVPATVFCLMLCFWLMALCFRINPWVAIIGAVVFAFNAFYISSIEAGHMTKMWATAFACLVLGGMKLLFDRKILLGAGVLSLGLALQIRANHLQITYYLIFVCAIYAFSELYFAYKKGTVQKFMTQIAPVMLGAVLLGAATQTYKIWTTQEYSEYSIRGKRELTPLDGNKQDLGKDGLDKDYAFSWSEGKLESLTLLVPNFYGSSSQESISPDGPMAQALEQVAGKQQASRLVNDPNFKLPLYFGDQPFTAGPIYLGAVMCFLFALGVVLMENKTRWWMIASIILMAMISWGNNLQWFNYTLFDYFPGFNKFRTVAMALGVACLVMCLLGTLGLDKLIKEREQVDLKKLLCALGASGGVALLIFLTAGMMNTHGAQDASIFQRMLGTNDARVIGAFTDGIAAERVSFIRTDAIRSVVLIALAFVAIFLYIKEKISANIVLVVVGLLAVGDVWGVSKRYLNDSDFVKTRQKKSHVKTAADKEILKDKDPNYRVLNIAGNPFNEANTSYFHKSIGGYFAAKMRRYQDLIERELQPEQMKLFNGLKQGQIPADLPAINMLNAKYLKAGNNAKDVILNPHAMGHAWFVESVKTVQFADEEIAALGQLDVKKEAVLDESKFELSKTSYNVDGVATATLNSFNNRHISYSTSNANDGLLVFSEIYYPKGWEVKIDGKEVDMKRVNYVLRALEVPAGKHEITFDFNPSSFVAGSKVSYAASYLSLLIFLIAAGLSVKQRVEKK</sequence>
<dbReference type="InterPro" id="IPR018580">
    <property type="entry name" value="Uncharacterised_YfhO"/>
</dbReference>
<dbReference type="Proteomes" id="UP000245535">
    <property type="component" value="Unassembled WGS sequence"/>
</dbReference>
<comment type="caution">
    <text evidence="2">The sequence shown here is derived from an EMBL/GenBank/DDBJ whole genome shotgun (WGS) entry which is preliminary data.</text>
</comment>
<evidence type="ECO:0000256" key="1">
    <source>
        <dbReference type="SAM" id="Phobius"/>
    </source>
</evidence>
<evidence type="ECO:0000313" key="2">
    <source>
        <dbReference type="EMBL" id="PWJ40821.1"/>
    </source>
</evidence>
<feature type="transmembrane region" description="Helical" evidence="1">
    <location>
        <begin position="535"/>
        <end position="553"/>
    </location>
</feature>
<feature type="transmembrane region" description="Helical" evidence="1">
    <location>
        <begin position="347"/>
        <end position="368"/>
    </location>
</feature>
<dbReference type="PANTHER" id="PTHR38454">
    <property type="entry name" value="INTEGRAL MEMBRANE PROTEIN-RELATED"/>
    <property type="match status" value="1"/>
</dbReference>
<evidence type="ECO:0000313" key="3">
    <source>
        <dbReference type="Proteomes" id="UP000245535"/>
    </source>
</evidence>
<keyword evidence="1" id="KW-0812">Transmembrane</keyword>
<feature type="transmembrane region" description="Helical" evidence="1">
    <location>
        <begin position="123"/>
        <end position="142"/>
    </location>
</feature>
<gene>
    <name evidence="2" type="ORF">BC781_10480</name>
</gene>
<feature type="transmembrane region" description="Helical" evidence="1">
    <location>
        <begin position="100"/>
        <end position="118"/>
    </location>
</feature>
<proteinExistence type="predicted"/>
<feature type="transmembrane region" description="Helical" evidence="1">
    <location>
        <begin position="375"/>
        <end position="393"/>
    </location>
</feature>
<feature type="transmembrane region" description="Helical" evidence="1">
    <location>
        <begin position="510"/>
        <end position="528"/>
    </location>
</feature>